<proteinExistence type="predicted"/>
<evidence type="ECO:0000313" key="2">
    <source>
        <dbReference type="Proteomes" id="UP000609874"/>
    </source>
</evidence>
<keyword evidence="2" id="KW-1185">Reference proteome</keyword>
<name>A0ABR8UQ27_9MICC</name>
<organism evidence="1 2">
    <name type="scientific">Arthrobacter gallicola</name>
    <dbReference type="NCBI Taxonomy" id="2762225"/>
    <lineage>
        <taxon>Bacteria</taxon>
        <taxon>Bacillati</taxon>
        <taxon>Actinomycetota</taxon>
        <taxon>Actinomycetes</taxon>
        <taxon>Micrococcales</taxon>
        <taxon>Micrococcaceae</taxon>
        <taxon>Arthrobacter</taxon>
    </lineage>
</organism>
<accession>A0ABR8UQ27</accession>
<sequence length="241" mass="26896">MPGTYVIEETHNPVVFSDSPDSPAADFLVEERPRSIRDLYRLGIIHPAIPEDDLHDIQRSLEHSVVPDVVFSEGNHGVVSARTVQGVAAIPPEVVMAREVISRATAMLIARGHPPALARLTAEKGARFISPVRDAFPVWREVRFPNLDLEVRGLLFLKRSINALTALNVRFHEHGWIFPESSHFLLTCNEMVGVPRKPWEVPLVMQEMSKPGPHPPIAGYTDRLSVAEIFARAEAVTATWR</sequence>
<gene>
    <name evidence="1" type="ORF">H9639_04865</name>
</gene>
<dbReference type="RefSeq" id="WP_191807016.1">
    <property type="nucleotide sequence ID" value="NZ_JACSQD010000002.1"/>
</dbReference>
<dbReference type="EMBL" id="JACSQD010000002">
    <property type="protein sequence ID" value="MBD7994623.1"/>
    <property type="molecule type" value="Genomic_DNA"/>
</dbReference>
<reference evidence="1 2" key="1">
    <citation type="submission" date="2020-08" db="EMBL/GenBank/DDBJ databases">
        <title>A Genomic Blueprint of the Chicken Gut Microbiome.</title>
        <authorList>
            <person name="Gilroy R."/>
            <person name="Ravi A."/>
            <person name="Getino M."/>
            <person name="Pursley I."/>
            <person name="Horton D.L."/>
            <person name="Alikhan N.-F."/>
            <person name="Baker D."/>
            <person name="Gharbi K."/>
            <person name="Hall N."/>
            <person name="Watson M."/>
            <person name="Adriaenssens E.M."/>
            <person name="Foster-Nyarko E."/>
            <person name="Jarju S."/>
            <person name="Secka A."/>
            <person name="Antonio M."/>
            <person name="Oren A."/>
            <person name="Chaudhuri R."/>
            <person name="La Ragione R.M."/>
            <person name="Hildebrand F."/>
            <person name="Pallen M.J."/>
        </authorList>
    </citation>
    <scope>NUCLEOTIDE SEQUENCE [LARGE SCALE GENOMIC DNA]</scope>
    <source>
        <strain evidence="1 2">Sa2CUA1</strain>
    </source>
</reference>
<dbReference type="Proteomes" id="UP000609874">
    <property type="component" value="Unassembled WGS sequence"/>
</dbReference>
<evidence type="ECO:0000313" key="1">
    <source>
        <dbReference type="EMBL" id="MBD7994623.1"/>
    </source>
</evidence>
<protein>
    <submittedName>
        <fullName evidence="1">Uncharacterized protein</fullName>
    </submittedName>
</protein>
<comment type="caution">
    <text evidence="1">The sequence shown here is derived from an EMBL/GenBank/DDBJ whole genome shotgun (WGS) entry which is preliminary data.</text>
</comment>